<feature type="transmembrane region" description="Helical" evidence="6">
    <location>
        <begin position="243"/>
        <end position="264"/>
    </location>
</feature>
<feature type="compositionally biased region" description="Pro residues" evidence="5">
    <location>
        <begin position="426"/>
        <end position="442"/>
    </location>
</feature>
<feature type="transmembrane region" description="Helical" evidence="6">
    <location>
        <begin position="360"/>
        <end position="380"/>
    </location>
</feature>
<evidence type="ECO:0000313" key="9">
    <source>
        <dbReference type="Proteomes" id="UP000199375"/>
    </source>
</evidence>
<feature type="region of interest" description="Disordered" evidence="5">
    <location>
        <begin position="419"/>
        <end position="456"/>
    </location>
</feature>
<feature type="transmembrane region" description="Helical" evidence="6">
    <location>
        <begin position="334"/>
        <end position="354"/>
    </location>
</feature>
<feature type="transmembrane region" description="Helical" evidence="6">
    <location>
        <begin position="99"/>
        <end position="120"/>
    </location>
</feature>
<dbReference type="Pfam" id="PF07690">
    <property type="entry name" value="MFS_1"/>
    <property type="match status" value="1"/>
</dbReference>
<dbReference type="InterPro" id="IPR036259">
    <property type="entry name" value="MFS_trans_sf"/>
</dbReference>
<gene>
    <name evidence="8" type="ORF">GA0070558_10191</name>
</gene>
<keyword evidence="4 6" id="KW-0472">Membrane</keyword>
<comment type="subcellular location">
    <subcellularLocation>
        <location evidence="1">Cell membrane</location>
        <topology evidence="1">Multi-pass membrane protein</topology>
    </subcellularLocation>
</comment>
<evidence type="ECO:0000256" key="5">
    <source>
        <dbReference type="SAM" id="MobiDB-lite"/>
    </source>
</evidence>
<feature type="domain" description="Major facilitator superfamily (MFS) profile" evidence="7">
    <location>
        <begin position="1"/>
        <end position="385"/>
    </location>
</feature>
<keyword evidence="2 6" id="KW-0812">Transmembrane</keyword>
<keyword evidence="3 6" id="KW-1133">Transmembrane helix</keyword>
<evidence type="ECO:0000313" key="8">
    <source>
        <dbReference type="EMBL" id="SCE63824.1"/>
    </source>
</evidence>
<feature type="transmembrane region" description="Helical" evidence="6">
    <location>
        <begin position="207"/>
        <end position="237"/>
    </location>
</feature>
<proteinExistence type="predicted"/>
<evidence type="ECO:0000256" key="3">
    <source>
        <dbReference type="ARBA" id="ARBA00022989"/>
    </source>
</evidence>
<dbReference type="AlphaFoldDB" id="A0A1C4TWQ3"/>
<dbReference type="PROSITE" id="PS50850">
    <property type="entry name" value="MFS"/>
    <property type="match status" value="1"/>
</dbReference>
<accession>A0A1C4TWQ3</accession>
<feature type="transmembrane region" description="Helical" evidence="6">
    <location>
        <begin position="168"/>
        <end position="186"/>
    </location>
</feature>
<name>A0A1C4TWQ3_9ACTN</name>
<evidence type="ECO:0000256" key="4">
    <source>
        <dbReference type="ARBA" id="ARBA00023136"/>
    </source>
</evidence>
<dbReference type="GO" id="GO:0005886">
    <property type="term" value="C:plasma membrane"/>
    <property type="evidence" value="ECO:0007669"/>
    <property type="project" value="UniProtKB-SubCell"/>
</dbReference>
<dbReference type="Gene3D" id="1.20.1250.20">
    <property type="entry name" value="MFS general substrate transporter like domains"/>
    <property type="match status" value="1"/>
</dbReference>
<organism evidence="8 9">
    <name type="scientific">Micromonospora haikouensis</name>
    <dbReference type="NCBI Taxonomy" id="686309"/>
    <lineage>
        <taxon>Bacteria</taxon>
        <taxon>Bacillati</taxon>
        <taxon>Actinomycetota</taxon>
        <taxon>Actinomycetes</taxon>
        <taxon>Micromonosporales</taxon>
        <taxon>Micromonosporaceae</taxon>
        <taxon>Micromonospora</taxon>
    </lineage>
</organism>
<evidence type="ECO:0000256" key="2">
    <source>
        <dbReference type="ARBA" id="ARBA00022692"/>
    </source>
</evidence>
<dbReference type="Proteomes" id="UP000199375">
    <property type="component" value="Unassembled WGS sequence"/>
</dbReference>
<dbReference type="GO" id="GO:0022857">
    <property type="term" value="F:transmembrane transporter activity"/>
    <property type="evidence" value="ECO:0007669"/>
    <property type="project" value="InterPro"/>
</dbReference>
<dbReference type="PANTHER" id="PTHR23542">
    <property type="match status" value="1"/>
</dbReference>
<evidence type="ECO:0000256" key="1">
    <source>
        <dbReference type="ARBA" id="ARBA00004651"/>
    </source>
</evidence>
<dbReference type="RefSeq" id="WP_256091694.1">
    <property type="nucleotide sequence ID" value="NZ_FMCW01000001.1"/>
</dbReference>
<dbReference type="PANTHER" id="PTHR23542:SF1">
    <property type="entry name" value="MAJOR FACILITATOR SUPERFAMILY (MFS) PROFILE DOMAIN-CONTAINING PROTEIN"/>
    <property type="match status" value="1"/>
</dbReference>
<sequence>MSPYRQALALPGLRSLLLVSVLARVPLTATGVTITFHVVLDLGRGYGAAGLVGAAMTVGAALGGPLLGRLVDRRGLRPVLVLTTVAEAIFWSTAPTLPYPVLLPAAFVAGLLALPIFSVIRQSIAALAPPEHRRPAYALDSMSMELSFMVGPALAVAMSTAVSARVTLYAVGAGIVAAGVTLWLLDPPTRAADEPATQRRRVPGREWLTGRLVAVLAVSLATTLVLGGTDVAVVAVLRAGGEVGWTGVVLAAWAVASLVGGFAYGAVSRPVSPLALVAVLSLCTIPVGLGGAHWWLLCLALVPAGMLCAPTLAATADTVSRLVPADVRGEAMGLHGSAVTVGIALGAPLAGAVIDASAPPWGFVVTGAIGLLVAAAVLPAELRRRTTRTMATPTVATPTVATPTVATPTVATPTVATPTVAAPAPASDPIPPLPAEPVPASPAPAASASAGPGVTG</sequence>
<dbReference type="InterPro" id="IPR011701">
    <property type="entry name" value="MFS"/>
</dbReference>
<dbReference type="EMBL" id="FMCW01000001">
    <property type="protein sequence ID" value="SCE63824.1"/>
    <property type="molecule type" value="Genomic_DNA"/>
</dbReference>
<evidence type="ECO:0000256" key="6">
    <source>
        <dbReference type="SAM" id="Phobius"/>
    </source>
</evidence>
<feature type="compositionally biased region" description="Low complexity" evidence="5">
    <location>
        <begin position="443"/>
        <end position="456"/>
    </location>
</feature>
<feature type="transmembrane region" description="Helical" evidence="6">
    <location>
        <begin position="47"/>
        <end position="68"/>
    </location>
</feature>
<dbReference type="InterPro" id="IPR020846">
    <property type="entry name" value="MFS_dom"/>
</dbReference>
<protein>
    <submittedName>
        <fullName evidence="8">Predicted arabinose efflux permease, MFS family</fullName>
    </submittedName>
</protein>
<feature type="transmembrane region" description="Helical" evidence="6">
    <location>
        <begin position="75"/>
        <end position="93"/>
    </location>
</feature>
<feature type="transmembrane region" description="Helical" evidence="6">
    <location>
        <begin position="271"/>
        <end position="288"/>
    </location>
</feature>
<evidence type="ECO:0000259" key="7">
    <source>
        <dbReference type="PROSITE" id="PS50850"/>
    </source>
</evidence>
<dbReference type="SUPFAM" id="SSF103473">
    <property type="entry name" value="MFS general substrate transporter"/>
    <property type="match status" value="1"/>
</dbReference>
<reference evidence="8 9" key="1">
    <citation type="submission" date="2016-06" db="EMBL/GenBank/DDBJ databases">
        <authorList>
            <person name="Kjaerup R.B."/>
            <person name="Dalgaard T.S."/>
            <person name="Juul-Madsen H.R."/>
        </authorList>
    </citation>
    <scope>NUCLEOTIDE SEQUENCE [LARGE SCALE GENOMIC DNA]</scope>
    <source>
        <strain evidence="8 9">DSM 45626</strain>
    </source>
</reference>